<dbReference type="PANTHER" id="PTHR43229:SF6">
    <property type="entry name" value="ABC-TYPE MULTIDRUG TRANSPORT SYSTEM, PERMEASE COMPONENT"/>
    <property type="match status" value="1"/>
</dbReference>
<comment type="subcellular location">
    <subcellularLocation>
        <location evidence="5">Cell inner membrane</location>
        <topology evidence="5">Multi-pass membrane protein</topology>
    </subcellularLocation>
    <subcellularLocation>
        <location evidence="1">Membrane</location>
        <topology evidence="1">Multi-pass membrane protein</topology>
    </subcellularLocation>
</comment>
<evidence type="ECO:0000256" key="2">
    <source>
        <dbReference type="ARBA" id="ARBA00022692"/>
    </source>
</evidence>
<gene>
    <name evidence="7" type="ORF">GL4_0672</name>
</gene>
<feature type="domain" description="ABC transmembrane type-2" evidence="6">
    <location>
        <begin position="43"/>
        <end position="269"/>
    </location>
</feature>
<reference evidence="7 8" key="1">
    <citation type="submission" date="2014-09" db="EMBL/GenBank/DDBJ databases">
        <title>Genome sequencing of Methyloceanibacter caenitepidi Gela4.</title>
        <authorList>
            <person name="Takeuchi M."/>
            <person name="Susumu S."/>
            <person name="Kamagata Y."/>
            <person name="Oshima K."/>
            <person name="Hattori M."/>
            <person name="Iwasaki W."/>
        </authorList>
    </citation>
    <scope>NUCLEOTIDE SEQUENCE [LARGE SCALE GENOMIC DNA]</scope>
    <source>
        <strain evidence="7 8">Gela4</strain>
    </source>
</reference>
<evidence type="ECO:0000256" key="1">
    <source>
        <dbReference type="ARBA" id="ARBA00004141"/>
    </source>
</evidence>
<evidence type="ECO:0000256" key="4">
    <source>
        <dbReference type="ARBA" id="ARBA00023136"/>
    </source>
</evidence>
<protein>
    <recommendedName>
        <fullName evidence="5">Transport permease protein</fullName>
    </recommendedName>
</protein>
<dbReference type="Proteomes" id="UP000031643">
    <property type="component" value="Chromosome"/>
</dbReference>
<dbReference type="RefSeq" id="WP_082025434.1">
    <property type="nucleotide sequence ID" value="NZ_AP014648.1"/>
</dbReference>
<dbReference type="GO" id="GO:0140359">
    <property type="term" value="F:ABC-type transporter activity"/>
    <property type="evidence" value="ECO:0007669"/>
    <property type="project" value="InterPro"/>
</dbReference>
<keyword evidence="2 5" id="KW-0812">Transmembrane</keyword>
<dbReference type="PROSITE" id="PS51012">
    <property type="entry name" value="ABC_TM2"/>
    <property type="match status" value="1"/>
</dbReference>
<comment type="similarity">
    <text evidence="5">Belongs to the ABC-2 integral membrane protein family.</text>
</comment>
<feature type="transmembrane region" description="Helical" evidence="5">
    <location>
        <begin position="123"/>
        <end position="151"/>
    </location>
</feature>
<proteinExistence type="inferred from homology"/>
<dbReference type="InterPro" id="IPR000412">
    <property type="entry name" value="ABC_2_transport"/>
</dbReference>
<feature type="transmembrane region" description="Helical" evidence="5">
    <location>
        <begin position="248"/>
        <end position="270"/>
    </location>
</feature>
<dbReference type="HOGENOM" id="CLU_089201_1_0_5"/>
<keyword evidence="5" id="KW-0813">Transport</keyword>
<evidence type="ECO:0000259" key="6">
    <source>
        <dbReference type="PROSITE" id="PS51012"/>
    </source>
</evidence>
<dbReference type="EMBL" id="AP014648">
    <property type="protein sequence ID" value="BAQ16135.1"/>
    <property type="molecule type" value="Genomic_DNA"/>
</dbReference>
<keyword evidence="8" id="KW-1185">Reference proteome</keyword>
<dbReference type="STRING" id="1384459.GL4_0672"/>
<keyword evidence="5" id="KW-1003">Cell membrane</keyword>
<keyword evidence="4 5" id="KW-0472">Membrane</keyword>
<evidence type="ECO:0000256" key="3">
    <source>
        <dbReference type="ARBA" id="ARBA00022989"/>
    </source>
</evidence>
<feature type="transmembrane region" description="Helical" evidence="5">
    <location>
        <begin position="193"/>
        <end position="211"/>
    </location>
</feature>
<feature type="transmembrane region" description="Helical" evidence="5">
    <location>
        <begin position="34"/>
        <end position="53"/>
    </location>
</feature>
<evidence type="ECO:0000256" key="5">
    <source>
        <dbReference type="RuleBase" id="RU361157"/>
    </source>
</evidence>
<dbReference type="OrthoDB" id="9786643at2"/>
<keyword evidence="3 5" id="KW-1133">Transmembrane helix</keyword>
<sequence>MRGSQLDETVSPVLLAPTGARSSARRIAALLRRYIYLLRSSSVRLVELIYWPFLQMLTWGFLQKFLASTNNPYAKGAGVLIGAVLLWDILFRSNLGFFTTFIEEMWSRNLGNLLISPLRPHELVMALCIWSIMRLSVGMIPVALAAFFIFQFNLLDLGLWLAVFFAMLVLTSWSLGLIAAGVMLRYGLGAEELAWSLAFLLLPLTCVYYPLSALPGWLQYVALALPPTHVFEGMRAILLEHRFDAGDLWWAFVLNVIYLAVGYGVFRWLLSRARDNGSLLQLGE</sequence>
<dbReference type="KEGG" id="mcg:GL4_0672"/>
<dbReference type="AlphaFoldDB" id="A0A0A8JZX7"/>
<dbReference type="InterPro" id="IPR047817">
    <property type="entry name" value="ABC2_TM_bact-type"/>
</dbReference>
<name>A0A0A8JZX7_9HYPH</name>
<dbReference type="GO" id="GO:0043190">
    <property type="term" value="C:ATP-binding cassette (ABC) transporter complex"/>
    <property type="evidence" value="ECO:0007669"/>
    <property type="project" value="InterPro"/>
</dbReference>
<dbReference type="PRINTS" id="PR00164">
    <property type="entry name" value="ABC2TRNSPORT"/>
</dbReference>
<dbReference type="InterPro" id="IPR051784">
    <property type="entry name" value="Nod_factor_ABC_transporter"/>
</dbReference>
<evidence type="ECO:0000313" key="7">
    <source>
        <dbReference type="EMBL" id="BAQ16135.1"/>
    </source>
</evidence>
<organism evidence="7 8">
    <name type="scientific">Methyloceanibacter caenitepidi</name>
    <dbReference type="NCBI Taxonomy" id="1384459"/>
    <lineage>
        <taxon>Bacteria</taxon>
        <taxon>Pseudomonadati</taxon>
        <taxon>Pseudomonadota</taxon>
        <taxon>Alphaproteobacteria</taxon>
        <taxon>Hyphomicrobiales</taxon>
        <taxon>Hyphomicrobiaceae</taxon>
        <taxon>Methyloceanibacter</taxon>
    </lineage>
</organism>
<feature type="transmembrane region" description="Helical" evidence="5">
    <location>
        <begin position="157"/>
        <end position="181"/>
    </location>
</feature>
<dbReference type="InterPro" id="IPR013525">
    <property type="entry name" value="ABC2_TM"/>
</dbReference>
<dbReference type="Pfam" id="PF01061">
    <property type="entry name" value="ABC2_membrane"/>
    <property type="match status" value="1"/>
</dbReference>
<accession>A0A0A8JZX7</accession>
<dbReference type="PANTHER" id="PTHR43229">
    <property type="entry name" value="NODULATION PROTEIN J"/>
    <property type="match status" value="1"/>
</dbReference>
<feature type="transmembrane region" description="Helical" evidence="5">
    <location>
        <begin position="73"/>
        <end position="102"/>
    </location>
</feature>
<evidence type="ECO:0000313" key="8">
    <source>
        <dbReference type="Proteomes" id="UP000031643"/>
    </source>
</evidence>